<keyword evidence="5" id="KW-0049">Antioxidant</keyword>
<dbReference type="InterPro" id="IPR050924">
    <property type="entry name" value="Peroxiredoxin_BCP/PrxQ"/>
</dbReference>
<evidence type="ECO:0000256" key="11">
    <source>
        <dbReference type="ARBA" id="ARBA00049091"/>
    </source>
</evidence>
<dbReference type="PANTHER" id="PTHR42801:SF4">
    <property type="entry name" value="AHPC_TSA FAMILY PROTEIN"/>
    <property type="match status" value="1"/>
</dbReference>
<evidence type="ECO:0000256" key="3">
    <source>
        <dbReference type="ARBA" id="ARBA00013017"/>
    </source>
</evidence>
<evidence type="ECO:0000256" key="1">
    <source>
        <dbReference type="ARBA" id="ARBA00003330"/>
    </source>
</evidence>
<evidence type="ECO:0000313" key="13">
    <source>
        <dbReference type="EMBL" id="GGL99775.1"/>
    </source>
</evidence>
<dbReference type="Pfam" id="PF00578">
    <property type="entry name" value="AhpC-TSA"/>
    <property type="match status" value="1"/>
</dbReference>
<keyword evidence="4" id="KW-0575">Peroxidase</keyword>
<evidence type="ECO:0000256" key="10">
    <source>
        <dbReference type="ARBA" id="ARBA00038489"/>
    </source>
</evidence>
<keyword evidence="6" id="KW-0560">Oxidoreductase</keyword>
<accession>A0ABQ2GJZ2</accession>
<evidence type="ECO:0000256" key="4">
    <source>
        <dbReference type="ARBA" id="ARBA00022559"/>
    </source>
</evidence>
<dbReference type="EMBL" id="BMOM01000003">
    <property type="protein sequence ID" value="GGL99775.1"/>
    <property type="molecule type" value="Genomic_DNA"/>
</dbReference>
<dbReference type="Proteomes" id="UP000661918">
    <property type="component" value="Unassembled WGS sequence"/>
</dbReference>
<dbReference type="Gene3D" id="3.40.30.10">
    <property type="entry name" value="Glutaredoxin"/>
    <property type="match status" value="1"/>
</dbReference>
<keyword evidence="14" id="KW-1185">Reference proteome</keyword>
<reference evidence="14" key="1">
    <citation type="journal article" date="2019" name="Int. J. Syst. Evol. Microbiol.">
        <title>The Global Catalogue of Microorganisms (GCM) 10K type strain sequencing project: providing services to taxonomists for standard genome sequencing and annotation.</title>
        <authorList>
            <consortium name="The Broad Institute Genomics Platform"/>
            <consortium name="The Broad Institute Genome Sequencing Center for Infectious Disease"/>
            <person name="Wu L."/>
            <person name="Ma J."/>
        </authorList>
    </citation>
    <scope>NUCLEOTIDE SEQUENCE [LARGE SCALE GENOMIC DNA]</scope>
    <source>
        <strain evidence="14">JCM 15443</strain>
    </source>
</reference>
<dbReference type="CDD" id="cd03017">
    <property type="entry name" value="PRX_BCP"/>
    <property type="match status" value="1"/>
</dbReference>
<evidence type="ECO:0000256" key="8">
    <source>
        <dbReference type="ARBA" id="ARBA00023284"/>
    </source>
</evidence>
<comment type="subunit">
    <text evidence="2">Monomer.</text>
</comment>
<evidence type="ECO:0000256" key="6">
    <source>
        <dbReference type="ARBA" id="ARBA00023002"/>
    </source>
</evidence>
<comment type="caution">
    <text evidence="13">The sequence shown here is derived from an EMBL/GenBank/DDBJ whole genome shotgun (WGS) entry which is preliminary data.</text>
</comment>
<dbReference type="InterPro" id="IPR000866">
    <property type="entry name" value="AhpC/TSA"/>
</dbReference>
<evidence type="ECO:0000256" key="2">
    <source>
        <dbReference type="ARBA" id="ARBA00011245"/>
    </source>
</evidence>
<dbReference type="RefSeq" id="WP_188901124.1">
    <property type="nucleotide sequence ID" value="NZ_BMOM01000003.1"/>
</dbReference>
<protein>
    <recommendedName>
        <fullName evidence="3">thioredoxin-dependent peroxiredoxin</fullName>
        <ecNumber evidence="3">1.11.1.24</ecNumber>
    </recommendedName>
    <alternativeName>
        <fullName evidence="9">Thioredoxin peroxidase</fullName>
    </alternativeName>
</protein>
<feature type="domain" description="Thioredoxin" evidence="12">
    <location>
        <begin position="3"/>
        <end position="153"/>
    </location>
</feature>
<dbReference type="InterPro" id="IPR024706">
    <property type="entry name" value="Peroxiredoxin_AhpC-typ"/>
</dbReference>
<comment type="similarity">
    <text evidence="10">Belongs to the peroxiredoxin family. BCP/PrxQ subfamily.</text>
</comment>
<proteinExistence type="inferred from homology"/>
<keyword evidence="7" id="KW-1015">Disulfide bond</keyword>
<comment type="function">
    <text evidence="1">Thiol-specific peroxidase that catalyzes the reduction of hydrogen peroxide and organic hydroperoxides to water and alcohols, respectively. Plays a role in cell protection against oxidative stress by detoxifying peroxides and as sensor of hydrogen peroxide-mediated signaling events.</text>
</comment>
<keyword evidence="8" id="KW-0676">Redox-active center</keyword>
<dbReference type="PANTHER" id="PTHR42801">
    <property type="entry name" value="THIOREDOXIN-DEPENDENT PEROXIDE REDUCTASE"/>
    <property type="match status" value="1"/>
</dbReference>
<name>A0ABQ2GJZ2_9DEIO</name>
<dbReference type="InterPro" id="IPR036249">
    <property type="entry name" value="Thioredoxin-like_sf"/>
</dbReference>
<gene>
    <name evidence="13" type="ORF">GCM10010841_05480</name>
</gene>
<evidence type="ECO:0000256" key="7">
    <source>
        <dbReference type="ARBA" id="ARBA00023157"/>
    </source>
</evidence>
<dbReference type="SUPFAM" id="SSF52833">
    <property type="entry name" value="Thioredoxin-like"/>
    <property type="match status" value="1"/>
</dbReference>
<evidence type="ECO:0000256" key="5">
    <source>
        <dbReference type="ARBA" id="ARBA00022862"/>
    </source>
</evidence>
<sequence>MALLPGNTVPTFSAVMDSGQPYMPRAGRWQVVFFFPKAATTHCQLQARRYQALYAEFQALGVDVVGVNSDPRRALMKFRDVCRLDYPLLLDEQRRLSQQFGVQDEQWPDEPVRRVRRETFLVDPDGVVRHHWTAVEPGNDAQIVLDEARRLLS</sequence>
<evidence type="ECO:0000313" key="14">
    <source>
        <dbReference type="Proteomes" id="UP000661918"/>
    </source>
</evidence>
<organism evidence="13 14">
    <name type="scientific">Deinococcus aerophilus</name>
    <dbReference type="NCBI Taxonomy" id="522488"/>
    <lineage>
        <taxon>Bacteria</taxon>
        <taxon>Thermotogati</taxon>
        <taxon>Deinococcota</taxon>
        <taxon>Deinococci</taxon>
        <taxon>Deinococcales</taxon>
        <taxon>Deinococcaceae</taxon>
        <taxon>Deinococcus</taxon>
    </lineage>
</organism>
<dbReference type="PIRSF" id="PIRSF000239">
    <property type="entry name" value="AHPC"/>
    <property type="match status" value="1"/>
</dbReference>
<comment type="catalytic activity">
    <reaction evidence="11">
        <text>a hydroperoxide + [thioredoxin]-dithiol = an alcohol + [thioredoxin]-disulfide + H2O</text>
        <dbReference type="Rhea" id="RHEA:62620"/>
        <dbReference type="Rhea" id="RHEA-COMP:10698"/>
        <dbReference type="Rhea" id="RHEA-COMP:10700"/>
        <dbReference type="ChEBI" id="CHEBI:15377"/>
        <dbReference type="ChEBI" id="CHEBI:29950"/>
        <dbReference type="ChEBI" id="CHEBI:30879"/>
        <dbReference type="ChEBI" id="CHEBI:35924"/>
        <dbReference type="ChEBI" id="CHEBI:50058"/>
        <dbReference type="EC" id="1.11.1.24"/>
    </reaction>
</comment>
<dbReference type="EC" id="1.11.1.24" evidence="3"/>
<evidence type="ECO:0000256" key="9">
    <source>
        <dbReference type="ARBA" id="ARBA00032824"/>
    </source>
</evidence>
<evidence type="ECO:0000259" key="12">
    <source>
        <dbReference type="PROSITE" id="PS51352"/>
    </source>
</evidence>
<dbReference type="InterPro" id="IPR013766">
    <property type="entry name" value="Thioredoxin_domain"/>
</dbReference>
<dbReference type="PROSITE" id="PS51352">
    <property type="entry name" value="THIOREDOXIN_2"/>
    <property type="match status" value="1"/>
</dbReference>